<feature type="region of interest" description="Disordered" evidence="3">
    <location>
        <begin position="43"/>
        <end position="72"/>
    </location>
</feature>
<dbReference type="InterPro" id="IPR019959">
    <property type="entry name" value="T1SS-143_rpt-cont_dom"/>
</dbReference>
<dbReference type="CDD" id="cd11304">
    <property type="entry name" value="Cadherin_repeat"/>
    <property type="match status" value="1"/>
</dbReference>
<sequence>MSVEDPRLSSISEENMGENFLSDIQEEIALSSDTSPIAEEIRVAQAGDTRTPTTGRVPADNGAPAAPTTPVRTEVTPDAGNIAHLPANVSIDDIKIEGADLVLVQADGTEIVIIGGAAKIPTMLIGEVEVQQQVLFAALGDSGINVAAGPDGSYSGSARPGSSGADFQDSIEQNNGAPITLASLLGDTTFGDGGPADAQTTNDGQPTAVSSATPFALSESLLADGVADNETINGQLIFDPGADNGVISSIAYTGKAELTSGGHTVAVAVSADGLTITGTITVGGVTSTVFTLHVTNISTGEFTFTQSLPLDHSGIGAVGANDILGLGFSFTVTDKDGDASTGTFTVNIADDGPSVGGSVTLASVNEDDLATGNDDGDSRESLVSSASLNIDWGADNNVKGESAGDTFGRSISIDGLPQNLTSGGIAIVYGAPTVSANGTVTITAFQGANGPAVFTITLDPTSEHGTATFQLTGVLDHAAGSNTMALTFGFTATDADGDSVGGSFSISVEDDIPTVAANATVLLDDDALDGGNAGGNGDTVDSANATGILAHSYGADGTGSVLWLSSGLTLPSGFTATVSANGTVLTISQGDRAVLQLTITDSATGAYQVKQLAQIDHPQGTTPGTEDNLAFTVSYQVTDKDGDTAVAPGKLTISVNDDIPTVGENAMVKLDDDALDGGNPGGNGDDVDSANATGILSHSYGADGAGSVLWISSGLTLPSGFTAVISGGGTVLTISQGDKAVLQLTITNSVTGAYEVKQLAAIDHPQGTTPGLEDNLSFTVSYHATDKDGDTAATPGKLTITVNDDIPTVGENAIVRLDDDALGGNSGGEGGGEVALLRAEGSTGNPGGDGDEVDSANATGILAHSYGVDGPGSVLWLSNGLTLPEGFSAKLSEDGKVLTISQGEKAVLSLTITDSVTGAYEVKQLAAIDHKGTTPGFEDNVLFTVSYQVKDHDGDAAATPGKLTISVNDDTPTVSENATVLLDDDALTGGNAGGEGDDVDSANATGILAHSYGADGPGSVLWLSEGLNLPEGFSAKVSEDGTIMTISQGNRAVLSLTITDTVTGAYEVKQLAPINHTVAGTEDNVSFTVSYQATDHDGDSAATPGTLTINVDDDTPTVGKNVVLNSVNEDDLLLGNDLIKESLSSSASLGVSWGADNAKVGDEGAVTHRTLSFNGLSDSLTGLTSNGYALQAGTVTTLANGGQTVTVYNTHGDAVFKLTLDPTTANGSVKFELLGNLDHHSGNTNVDTLTLNFGFTAADSDGDTVNGGFSIDVKDDKPVWLGATNSTVEEENLPGGNEDTNGTGDADFRIPFIGTLVDVIGKSSFGTLGISWGADNANPSAGGTGPSDGSIVADRSVVFSGITEGSAVMVGGSQLTSDGKGVYYHLSADGQTLIGSTSQTGEGGTVVFTVALSDSGLLSAGRYDFTLNATLDHPAGNGENKIDLGFNFTATDSDGDSVNGSFTVSVLDDSPVQGTAVGSSLTEDDISTYPATDATPDVDKTKTDPTSLGISWGADDDIRGAGDTFGRTVHFATAIGDVGAATYQSNQASTIGLSFAGALDNKLTSGGVSLVYVITDTENGGQILTAHKGTATGATIFEVVLDPTSTNGSYTFELKGELDHAAGTDPLKLTFTFRGTDADGDAGNRATFIVQIADDAPVQGTVGVPAITLNEDNVSHYPATDGTPGNVTKTGATSLGISWGADDDIRGETNGDTYGRTVGFSKADGTIASATTTTDASLFGLAITGGTLTSGGESLVYTLTVGANGGQTLTAYIHDSTTKVFQIVLDPTTSNGSYTVEIFKELDHLANSDSATLSFNFRGTDADGDKAALGTATVTIADDQLVVGNPQSGEVDEDGYPQLVSGAGNPGPLFGAGDAPLVDTVTTRSLNISWGADDANKSVNGGYNGTQVMGDRSVVFGTNSVPSDLTSNGFKIVYEVSANGTELNAYRYQDGHYVGANGEDLGAEKAGAAVFKVTLSDVGSGSYTFTLLDNIDHARGNEENNTDLNFQFVARDADGDAVTKSFSVSIDDDTPVFTSIFPASGSVSEHNINTETQVTTGTTQSLNISWGADQGNAVVDGGTTSAQGDRYVVFNSNPVPNGLTSNGHAIVYEVTANGTLLTAYRFEGGHYVGVNGENLGTEKAGAAVFTVSLSDQNSGSFTFTLIDNLDHDGLLQGGTVTLGFGFKAVDGDGDGLNGSFVVSVNDDTPSLTSVANSAVDEDGLPGGNEGDTYTGLIGVNADLPGKATSTGAVSLGVNWGADADLKSENLNTNATDDPIGREVAFVRANGNQVVEISTGKISDNNVSNYLGSTFASLKSDGVSLDYRIDYLRDSAGHWNGGYVLTAYKDGTDATVAANQVFKVTIDPTADHGSYKFDLLGNLDHSVANAEDDINLTFNFRATDSDGDSTGRGSFTVTVDDDAPIAKIDVVSANALLSDETAGADAGTDDQSGVVPAIFSAAQHSSLTGLTAIGWSQQANMVTTAGSNYGADGAGSQSLALTTSTGAAFNGTQDSGLQTLNGTHIMLQTDGNIVLGTANGAVVFALSIDGSGTVSMVQYQAIKHFDTTIANGTNETSTLNGVYVTTTISDRENDTTTATTTSQLDIKVRDDAPTVSAIQTGVTVDEDGLATGNGAYNDGYDGDTAAHAKSASANLSYSFGTDGAASAASDIVFATNNLTALGLKSLGSTISYSWNDTTNTLTATVGTGNNVQTVFTLKVTDVATGAYTFTLERPLDHSTTAGVNKEDDIKLDFNFTIQDGDGDKASGTVQVTINDDAPYIGSPESESISEVNLPYTLIGPGNDEANADGPNSVVRRGDLDIHWGADNRNALTGPDISVRFDSHIVAPAGLTSDGNAIKYSLSADGTVLTASTGSGFSTQIIFTVSLSDSGSGQYTFRLYGNIDHLGNDSASKTLNFGFTATDSDNDSASSSFSVTIVDGGPSIGRVENETVNESNLPTDLGDVILADTDFSTIQRGDLNINWGADDNNSGVANRSVTFDGIVNGADSGLTHDGVAIKYVLSADGTELVGKAGNTTVFTVSLSDSGDGTYTFTLLDNIDHTGNNGTSATLTFGFKATDSDGDTATSSFNVTIIDDVPVAGTPARSGLEEASGSPAVSDVSLGIDWKSDNNNDSNSTADRSVKFTSATPAANVVNAAGQPLTLTSNGQTLSYALVAGVLVAYINGDPAVAANKVFEVSLSDNNSGSYTFTLHQPLDHGIPSGNSDYLDLRFLYTAIDSDGDGSNASFTVRVDAAGDISNFGQNISYGDVSSGVFVNLGDNSVTVNGQTVAGDTATDIASVSDKVLGIDKMNGIVNITGGAGNDILVGSDGNNTISGGAGNDTIIGGLGNDTLDGGAGNDLFIYKVGDGNDRINGGTETGTTFPDYDILHIEGDDTARTFTIGTITGGSEIGSSQSKDITVGYTGPNGATIRADEIEGIDIVAGTGAITVNIGNLNDTAVLPNTIHITGSNSTTGDVVDASGILAGNPVSVVFDGNDGNDVFIGGAGNDVVRGGTGNDTITGGLGADTIDGGAGSDTINLGVDTTYGNGANISVTVEGGTTFNASLADKAGTLDTIDGGADIGDTINLVTSNSQGFLLDGNTTSIKGVEKIVGTSGDDIIILKANYQSDEAAGRTTIEGGAGKDLIVGGAGNDVLDGGEGDDTLFGGSGADILKGGAGNDALWGGKGSDNLFGNGTSNIGSDINATVGESDSANYQSASSNYRVFFNPAFGSAPGYAGLALWQVETLSGAPEFMSGGPTSNTDNLYGIELIKFANGVVLDLNDAVRVFDGNYLIGTYDTIQEANNASSTLAGYRIELVGTIVNESATITKEGLTVVGGADDTGITLTLSGVQNITLGGQAPINVIGNDANNGVQGNDGDNVITGKTGNDTMKGGAGNDTFVLGADLSDATPYGPRNMLLGDGSTVAVALTGMAGTGDNIEGGSGYDKVVLNAEGSAGFVLDNLNASNTFTGVEEIVGTSGADVILMRSDYVSDAVGGGIKIDGGAGADHIGGGAGNDLLLGGDGNDVISGLGGDDEIHGGNGSDELWGGDGSDTIYGDAGNDTIIGGKGNDTLFGGAGYDNFYYTVGDGVDTIDGGADSDYLNVTSGAGDDKAVMTLTAGGFTLDIDGDGIVDIIATSVENITLNQADGADKLTLTGLGTGETINVEGNSNLLSIYGSGIPSIYAISTGELTIEGKGGDDTIDAHLLNTSGPQVAVTLDGGEGNDTIIGSAGDDKLYGGAGNDTISGGKGSDLIDGGDGIDTVSYAGDAAGVYVQLGSGWATSRADAQALGYAGLVAGINDGSVEHDTLVSIENVTGTDYADIIQGSSGDNVIKGGGGADWISGGAGDDKLYGEAGNDTLVGGAGSDLLDGGDGIDTADYAGESAGIYVQLGSGWQTSIAAAQSMSYADLATAVNNGTVEHDTLVSIENITGTNYADIINGSSGDNVIHGGGGADWIMGGAGNDTLYGDDGNDTLVGGTGNDTLYGGAGNDTFNYTTGDGVDTIDGGADTDTLNVTGSAANNVFTISNNDGDAKLEVGVDGSTSSVTNVEEIVINGGAGNDTLTVSGNLNGTGLAQNTITFNGGEGDDTLDVSGRLSAHRVVADGGNGSETAGDKVILGFGYDAANDVYTKVYAADGTTVIGAEITHMINGASVTDKFTNFENFVFTDGTTIKLDDLFDPVLHAVSTATAYTEPDGSNENGSFIFANLGVTVTDVDSTAFTKIVMTISDPLAGDLLNMSTSAGGRTLAGGIVLQFVNQNNSVGGHGSEITVSRVDGSTLSAAQVAEAIKLVRFVTGDEVASDTPDRHVNISVYDESGSASAPLKVTVDVTGTNDTPTWDGNTQLSITTAEDTPLNLANAGLKDSDIEARDRDGDGQVTLTLSVQHGTLHIDLTGFGNNISIVSGQDTGTVVLTAINKSVMDDLLLKGPDNGAKTSGVTYTPTLNYNGPDHLSLTMNDQGDLGIGPAKEATKTIDINVTAVNDAPELAATNTTIAYVEPDGTNYSKLDGYKLLASTNLTVTDVDSDHYASIKLTSDKPGDTLFIRQSDQTGLVLNNGSITITQSEKAGSELIITKAGGGTFTAAELNAILKTVIFHSAEQTAVSETHHVSVVVTDDGGASSAPLTLTYNVSGTNDTPTAATNTTGDRTMEVTIDEDGKLEFNDPTFSDTKITFEDRDGDAPGQLTLSATHGTITLDLTHYASLGLTVVSVDGHAAGNGPIYAGATIVLTGMAGNNGPLDQIIDADSGTAISYKPDANYNGDATVKLTYSDLGDQGLDAKEVSQTITVHITPVNDDPVIGSGDFAGTVIEDATPAPASVELVKDGTFGGYANWEIVKGEGSWSGGGSVGGSNVYQFYSHSTTPDTLSQTLQTAEGGLYEVRFQIGRSYGWIDTGMTVTWNGQTYFAKAGADIPNTGSDAAPLVEFSFMAVATSASTKLTFAGYGVTGGINLDNISVKAVPSEGTHGVINFTDVDLTDQHTVTTVPAASGYLGTFVAAVTDDTTGDGSGKVSWHFAVDESSLQYLTAGQIVDQTYQIKIADGHGGFTTQDVVVRLTGTNDAPTIPVDTDGAANKVDENAVAGTVVGITAHSTDRDGDTIHYSLTDNAGGRFTIDALTGVVTVATGAVLDYETAQSHQITVQASDGTLVSSQTMTIAIGDVQENAAPVVPNKTIVVDYDANRLAAFADPNGSTTKFSIPVLALLQGATDAEGDALSVTSVSGATLSADHKYVLFPYNSAGSFDYTVFDGVNHVTATATINLVANAAAAGTSGADFLIDNSAAGENIIGGAGSDILVSNTSGGSNLFGDGPYTNAGDGTGNDLLIGSDTGSDGLYGGRGNDVLYGRGGNDVLNGEDGDDILVGGAGADTLNGGAGFDFADYSGSASAVFINLNDSGNATNNHGGQGDPGNGQLKGDALGDQLLSIEGLIGGLGDDYLAGNSSSNTLIGNAGDDRLYGENGDDILAGGAGMDTLTGGGGKDTFVFDATALNNLGIKDIITDYHSNEGDAVDVSKLLDTLLGHQASQAEATANIHASVSGGNTVISAQVAANSWQDIAVVQGHTEAVKILFDDQKHSTDINHV</sequence>
<evidence type="ECO:0000259" key="4">
    <source>
        <dbReference type="PROSITE" id="PS50268"/>
    </source>
</evidence>
<dbReference type="PROSITE" id="PS00330">
    <property type="entry name" value="HEMOLYSIN_CALCIUM"/>
    <property type="match status" value="17"/>
</dbReference>
<name>A0A561QXB5_9HYPH</name>
<dbReference type="GO" id="GO:0005576">
    <property type="term" value="C:extracellular region"/>
    <property type="evidence" value="ECO:0007669"/>
    <property type="project" value="UniProtKB-SubCell"/>
</dbReference>
<protein>
    <submittedName>
        <fullName evidence="5">T1SS-143 domain-containing protein</fullName>
    </submittedName>
</protein>
<dbReference type="Gene3D" id="2.60.40.60">
    <property type="entry name" value="Cadherins"/>
    <property type="match status" value="1"/>
</dbReference>
<dbReference type="RefSeq" id="WP_210249294.1">
    <property type="nucleotide sequence ID" value="NZ_VIWP01000003.1"/>
</dbReference>
<dbReference type="SMART" id="SM00112">
    <property type="entry name" value="CA"/>
    <property type="match status" value="1"/>
</dbReference>
<dbReference type="Proteomes" id="UP000320653">
    <property type="component" value="Unassembled WGS sequence"/>
</dbReference>
<dbReference type="InterPro" id="IPR018511">
    <property type="entry name" value="Hemolysin-typ_Ca-bd_CS"/>
</dbReference>
<dbReference type="InterPro" id="IPR002126">
    <property type="entry name" value="Cadherin-like_dom"/>
</dbReference>
<dbReference type="NCBIfam" id="TIGR03660">
    <property type="entry name" value="T1SS_rpt_143"/>
    <property type="match status" value="7"/>
</dbReference>
<dbReference type="GO" id="GO:0016020">
    <property type="term" value="C:membrane"/>
    <property type="evidence" value="ECO:0007669"/>
    <property type="project" value="InterPro"/>
</dbReference>
<dbReference type="SUPFAM" id="SSF51120">
    <property type="entry name" value="beta-Roll"/>
    <property type="match status" value="9"/>
</dbReference>
<reference evidence="5 6" key="1">
    <citation type="submission" date="2019-06" db="EMBL/GenBank/DDBJ databases">
        <title>Sorghum-associated microbial communities from plants grown in Nebraska, USA.</title>
        <authorList>
            <person name="Schachtman D."/>
        </authorList>
    </citation>
    <scope>NUCLEOTIDE SEQUENCE [LARGE SCALE GENOMIC DNA]</scope>
    <source>
        <strain evidence="5 6">1225</strain>
    </source>
</reference>
<dbReference type="GO" id="GO:0007156">
    <property type="term" value="P:homophilic cell adhesion via plasma membrane adhesion molecules"/>
    <property type="evidence" value="ECO:0007669"/>
    <property type="project" value="InterPro"/>
</dbReference>
<dbReference type="PANTHER" id="PTHR38340">
    <property type="entry name" value="S-LAYER PROTEIN"/>
    <property type="match status" value="1"/>
</dbReference>
<evidence type="ECO:0000256" key="1">
    <source>
        <dbReference type="ARBA" id="ARBA00004613"/>
    </source>
</evidence>
<keyword evidence="6" id="KW-1185">Reference proteome</keyword>
<dbReference type="Pfam" id="PF19116">
    <property type="entry name" value="DUF5801"/>
    <property type="match status" value="5"/>
</dbReference>
<gene>
    <name evidence="5" type="ORF">FHW37_103843</name>
</gene>
<evidence type="ECO:0000313" key="6">
    <source>
        <dbReference type="Proteomes" id="UP000320653"/>
    </source>
</evidence>
<dbReference type="SUPFAM" id="SSF49313">
    <property type="entry name" value="Cadherin-like"/>
    <property type="match status" value="1"/>
</dbReference>
<feature type="region of interest" description="Disordered" evidence="3">
    <location>
        <begin position="151"/>
        <end position="171"/>
    </location>
</feature>
<dbReference type="PRINTS" id="PR00313">
    <property type="entry name" value="CABNDNGRPT"/>
</dbReference>
<feature type="domain" description="Cadherin" evidence="4">
    <location>
        <begin position="5564"/>
        <end position="5657"/>
    </location>
</feature>
<evidence type="ECO:0000256" key="2">
    <source>
        <dbReference type="ARBA" id="ARBA00022525"/>
    </source>
</evidence>
<dbReference type="PROSITE" id="PS50268">
    <property type="entry name" value="CADHERIN_2"/>
    <property type="match status" value="1"/>
</dbReference>
<dbReference type="InterPro" id="IPR050557">
    <property type="entry name" value="RTX_toxin/Mannuronan_C5-epim"/>
</dbReference>
<dbReference type="InterPro" id="IPR043824">
    <property type="entry name" value="DUF5801"/>
</dbReference>
<dbReference type="GO" id="GO:0005509">
    <property type="term" value="F:calcium ion binding"/>
    <property type="evidence" value="ECO:0007669"/>
    <property type="project" value="InterPro"/>
</dbReference>
<accession>A0A561QXB5</accession>
<comment type="caution">
    <text evidence="5">The sequence shown here is derived from an EMBL/GenBank/DDBJ whole genome shotgun (WGS) entry which is preliminary data.</text>
</comment>
<dbReference type="InterPro" id="IPR015919">
    <property type="entry name" value="Cadherin-like_sf"/>
</dbReference>
<keyword evidence="2" id="KW-0964">Secreted</keyword>
<dbReference type="EMBL" id="VIWP01000003">
    <property type="protein sequence ID" value="TWF54972.1"/>
    <property type="molecule type" value="Genomic_DNA"/>
</dbReference>
<proteinExistence type="predicted"/>
<comment type="subcellular location">
    <subcellularLocation>
        <location evidence="1">Secreted</location>
    </subcellularLocation>
</comment>
<dbReference type="InterPro" id="IPR011049">
    <property type="entry name" value="Serralysin-like_metalloprot_C"/>
</dbReference>
<dbReference type="PANTHER" id="PTHR38340:SF1">
    <property type="entry name" value="S-LAYER PROTEIN"/>
    <property type="match status" value="1"/>
</dbReference>
<dbReference type="Gene3D" id="2.150.10.10">
    <property type="entry name" value="Serralysin-like metalloprotease, C-terminal"/>
    <property type="match status" value="8"/>
</dbReference>
<feature type="region of interest" description="Disordered" evidence="3">
    <location>
        <begin position="1476"/>
        <end position="1506"/>
    </location>
</feature>
<dbReference type="Pfam" id="PF00353">
    <property type="entry name" value="HemolysinCabind"/>
    <property type="match status" value="13"/>
</dbReference>
<dbReference type="Pfam" id="PF00028">
    <property type="entry name" value="Cadherin"/>
    <property type="match status" value="1"/>
</dbReference>
<evidence type="ECO:0000256" key="3">
    <source>
        <dbReference type="SAM" id="MobiDB-lite"/>
    </source>
</evidence>
<dbReference type="InterPro" id="IPR001343">
    <property type="entry name" value="Hemolysn_Ca-bd"/>
</dbReference>
<organism evidence="5 6">
    <name type="scientific">Neorhizobium alkalisoli</name>
    <dbReference type="NCBI Taxonomy" id="528178"/>
    <lineage>
        <taxon>Bacteria</taxon>
        <taxon>Pseudomonadati</taxon>
        <taxon>Pseudomonadota</taxon>
        <taxon>Alphaproteobacteria</taxon>
        <taxon>Hyphomicrobiales</taxon>
        <taxon>Rhizobiaceae</taxon>
        <taxon>Rhizobium/Agrobacterium group</taxon>
        <taxon>Neorhizobium</taxon>
    </lineage>
</organism>
<evidence type="ECO:0000313" key="5">
    <source>
        <dbReference type="EMBL" id="TWF54972.1"/>
    </source>
</evidence>